<dbReference type="InterPro" id="IPR031641">
    <property type="entry name" value="PapA_C"/>
</dbReference>
<evidence type="ECO:0000256" key="2">
    <source>
        <dbReference type="ARBA" id="ARBA00000625"/>
    </source>
</evidence>
<evidence type="ECO:0000256" key="5">
    <source>
        <dbReference type="ARBA" id="ARBA00012866"/>
    </source>
</evidence>
<protein>
    <recommendedName>
        <fullName evidence="6">Phthiocerol/phthiodiolone dimycocerosyl transferase</fullName>
        <ecNumber evidence="5">2.3.1.282</ecNumber>
    </recommendedName>
    <alternativeName>
        <fullName evidence="12">Acyltransferase PapA5</fullName>
    </alternativeName>
    <alternativeName>
        <fullName evidence="10">Phthiocerol/phthiodiolone O-acyltransferase</fullName>
    </alternativeName>
    <alternativeName>
        <fullName evidence="11">Polyketide synthase-associated protein A5</fullName>
    </alternativeName>
</protein>
<name>A0A1S1LRI7_MYCCH</name>
<evidence type="ECO:0000256" key="4">
    <source>
        <dbReference type="ARBA" id="ARBA00006558"/>
    </source>
</evidence>
<dbReference type="Proteomes" id="UP000180043">
    <property type="component" value="Unassembled WGS sequence"/>
</dbReference>
<evidence type="ECO:0000256" key="10">
    <source>
        <dbReference type="ARBA" id="ARBA00030465"/>
    </source>
</evidence>
<sequence length="384" mass="40531">MFAGNRSTVAYSAFGSGALKIDALTTAFRALLASYPVLSAQIVSAGHGYALQYADHPPALQIGTSTALPRAGFTIADPDAVCAIDVAQTGTDFRLTLLTHHSIADAGAALRYLEVLCTYYTRVVETGSAGTIRAHPLALSLEQFLAARGYVIPGAGEPPAPRAETAVDATVVVRHGRTRLGREQTTQLFDAAHAAGITVHGVVCAAILAAAHALSRSQGAVTFGLTSSVDLRTRTAAPITAAQGTVIPGADTAILAVVPDDDPLRLARAVLDSLASGLADHTVHQVFLCQPQRQHPCIENPLMVTNWGPIPALRLPEGLRVHDFRATVRGRHIGLRATTLPPSFFITTCDGRLSIDHPAWVADESDPTIGWTEALGRAFDRILR</sequence>
<accession>A0A1S1LRI7</accession>
<evidence type="ECO:0000256" key="11">
    <source>
        <dbReference type="ARBA" id="ARBA00032317"/>
    </source>
</evidence>
<dbReference type="SUPFAM" id="SSF52777">
    <property type="entry name" value="CoA-dependent acyltransferases"/>
    <property type="match status" value="2"/>
</dbReference>
<comment type="catalytic activity">
    <reaction evidence="2">
        <text>2 a mycocerosyl-[mycocerosic acid synthase] + a phenolphthiocerol = a dimycocerosyl phenolphthiocerol + 2 holo-[mycocerosic acid synthase].</text>
        <dbReference type="EC" id="2.3.1.282"/>
    </reaction>
</comment>
<dbReference type="Gene3D" id="3.30.559.30">
    <property type="entry name" value="Nonribosomal peptide synthetase, condensation domain"/>
    <property type="match status" value="1"/>
</dbReference>
<evidence type="ECO:0000256" key="1">
    <source>
        <dbReference type="ARBA" id="ARBA00000026"/>
    </source>
</evidence>
<evidence type="ECO:0000256" key="12">
    <source>
        <dbReference type="ARBA" id="ARBA00033407"/>
    </source>
</evidence>
<keyword evidence="9 14" id="KW-0012">Acyltransferase</keyword>
<evidence type="ECO:0000256" key="9">
    <source>
        <dbReference type="ARBA" id="ARBA00023315"/>
    </source>
</evidence>
<evidence type="ECO:0000256" key="6">
    <source>
        <dbReference type="ARBA" id="ARBA00013449"/>
    </source>
</evidence>
<evidence type="ECO:0000256" key="8">
    <source>
        <dbReference type="ARBA" id="ARBA00022679"/>
    </source>
</evidence>
<feature type="domain" description="Phthiocerol/phthiodiolone dimycocerosyl transferase C-terminal" evidence="13">
    <location>
        <begin position="171"/>
        <end position="357"/>
    </location>
</feature>
<comment type="catalytic activity">
    <reaction evidence="1">
        <text>2 a mycocerosyl-[mycocerosic acid synthase] + a phthiocerol = a dimycocerosyl phthiocerol + 2 holo-[mycocerosic acid synthase].</text>
        <dbReference type="EC" id="2.3.1.282"/>
    </reaction>
</comment>
<gene>
    <name evidence="14" type="ORF">BKG82_12335</name>
</gene>
<proteinExistence type="inferred from homology"/>
<keyword evidence="7" id="KW-0443">Lipid metabolism</keyword>
<dbReference type="EC" id="2.3.1.282" evidence="5"/>
<evidence type="ECO:0000259" key="13">
    <source>
        <dbReference type="Pfam" id="PF16911"/>
    </source>
</evidence>
<keyword evidence="8 14" id="KW-0808">Transferase</keyword>
<dbReference type="InterPro" id="IPR023213">
    <property type="entry name" value="CAT-like_dom_sf"/>
</dbReference>
<reference evidence="14 15" key="1">
    <citation type="submission" date="2016-10" db="EMBL/GenBank/DDBJ databases">
        <title>Evaluation of Human, Veterinary and Environmental Mycobacterium chelonae Isolates by Core Genome Phylogenomic Analysis, Targeted Gene Comparison, and Anti-microbial Susceptibility Patterns: A Tale of Mistaken Identities.</title>
        <authorList>
            <person name="Fogelson S.B."/>
            <person name="Camus A.C."/>
            <person name="Lorenz W."/>
            <person name="Vasireddy R."/>
            <person name="Vasireddy S."/>
            <person name="Smith T."/>
            <person name="Brown-Elliott B.A."/>
            <person name="Wallace R.J.Jr."/>
            <person name="Hasan N.A."/>
            <person name="Reischl U."/>
            <person name="Sanchez S."/>
        </authorList>
    </citation>
    <scope>NUCLEOTIDE SEQUENCE [LARGE SCALE GENOMIC DNA]</scope>
    <source>
        <strain evidence="14 15">15515</strain>
    </source>
</reference>
<dbReference type="Gene3D" id="3.30.559.10">
    <property type="entry name" value="Chloramphenicol acetyltransferase-like domain"/>
    <property type="match status" value="1"/>
</dbReference>
<evidence type="ECO:0000313" key="15">
    <source>
        <dbReference type="Proteomes" id="UP000180043"/>
    </source>
</evidence>
<evidence type="ECO:0000313" key="14">
    <source>
        <dbReference type="EMBL" id="OHU58529.1"/>
    </source>
</evidence>
<dbReference type="EMBL" id="MLIQ01000013">
    <property type="protein sequence ID" value="OHU58529.1"/>
    <property type="molecule type" value="Genomic_DNA"/>
</dbReference>
<keyword evidence="7" id="KW-0444">Lipid biosynthesis</keyword>
<comment type="similarity">
    <text evidence="4">Belongs to the acyltransferase PapA5 family.</text>
</comment>
<dbReference type="Pfam" id="PF16911">
    <property type="entry name" value="PapA_C"/>
    <property type="match status" value="1"/>
</dbReference>
<evidence type="ECO:0000256" key="7">
    <source>
        <dbReference type="ARBA" id="ARBA00022516"/>
    </source>
</evidence>
<organism evidence="14 15">
    <name type="scientific">Mycobacteroides chelonae</name>
    <name type="common">Mycobacterium chelonae</name>
    <dbReference type="NCBI Taxonomy" id="1774"/>
    <lineage>
        <taxon>Bacteria</taxon>
        <taxon>Bacillati</taxon>
        <taxon>Actinomycetota</taxon>
        <taxon>Actinomycetes</taxon>
        <taxon>Mycobacteriales</taxon>
        <taxon>Mycobacteriaceae</taxon>
        <taxon>Mycobacteroides</taxon>
    </lineage>
</organism>
<dbReference type="GO" id="GO:0016746">
    <property type="term" value="F:acyltransferase activity"/>
    <property type="evidence" value="ECO:0007669"/>
    <property type="project" value="UniProtKB-KW"/>
</dbReference>
<comment type="catalytic activity">
    <reaction evidence="3">
        <text>2 a mycocerosyl-[mycocerosic acid synthase] + a phthiodiolone = a dimycocerosyl phthiodiolone + 2 holo-[mycocerosic acid synthase].</text>
        <dbReference type="EC" id="2.3.1.282"/>
    </reaction>
</comment>
<comment type="caution">
    <text evidence="14">The sequence shown here is derived from an EMBL/GenBank/DDBJ whole genome shotgun (WGS) entry which is preliminary data.</text>
</comment>
<dbReference type="AlphaFoldDB" id="A0A1S1LRI7"/>
<evidence type="ECO:0000256" key="3">
    <source>
        <dbReference type="ARBA" id="ARBA00001907"/>
    </source>
</evidence>